<dbReference type="Pfam" id="PF25601">
    <property type="entry name" value="AAA_lid_14"/>
    <property type="match status" value="1"/>
</dbReference>
<dbReference type="Gene3D" id="1.10.10.60">
    <property type="entry name" value="Homeodomain-like"/>
    <property type="match status" value="1"/>
</dbReference>
<dbReference type="InterPro" id="IPR025662">
    <property type="entry name" value="Sigma_54_int_dom_ATP-bd_1"/>
</dbReference>
<dbReference type="Gene3D" id="3.40.50.300">
    <property type="entry name" value="P-loop containing nucleotide triphosphate hydrolases"/>
    <property type="match status" value="1"/>
</dbReference>
<dbReference type="SUPFAM" id="SSF52540">
    <property type="entry name" value="P-loop containing nucleoside triphosphate hydrolases"/>
    <property type="match status" value="1"/>
</dbReference>
<keyword evidence="3" id="KW-0805">Transcription regulation</keyword>
<gene>
    <name evidence="7" type="ORF">AAY24_01740</name>
</gene>
<dbReference type="PRINTS" id="PR01590">
    <property type="entry name" value="HTHFIS"/>
</dbReference>
<dbReference type="InterPro" id="IPR002078">
    <property type="entry name" value="Sigma_54_int"/>
</dbReference>
<dbReference type="InterPro" id="IPR058031">
    <property type="entry name" value="AAA_lid_NorR"/>
</dbReference>
<dbReference type="GO" id="GO:0006355">
    <property type="term" value="P:regulation of DNA-templated transcription"/>
    <property type="evidence" value="ECO:0007669"/>
    <property type="project" value="InterPro"/>
</dbReference>
<dbReference type="PROSITE" id="PS00688">
    <property type="entry name" value="SIGMA54_INTERACT_3"/>
    <property type="match status" value="1"/>
</dbReference>
<feature type="domain" description="Sigma-54 factor interaction" evidence="6">
    <location>
        <begin position="343"/>
        <end position="563"/>
    </location>
</feature>
<dbReference type="PROSITE" id="PS50045">
    <property type="entry name" value="SIGMA54_INTERACT_4"/>
    <property type="match status" value="1"/>
</dbReference>
<keyword evidence="8" id="KW-1185">Reference proteome</keyword>
<keyword evidence="1" id="KW-0547">Nucleotide-binding</keyword>
<reference evidence="7 8" key="1">
    <citation type="journal article" date="2015" name="Genome Announc.">
        <title>Complete Genome Sequence of Sedimenticola thiotaurini Strain SIP-G1, a Polyphosphate- and Polyhydroxyalkanoate-Accumulating Sulfur-Oxidizing Gammaproteobacterium Isolated from Salt Marsh Sediments.</title>
        <authorList>
            <person name="Flood B.E."/>
            <person name="Jones D.S."/>
            <person name="Bailey J.V."/>
        </authorList>
    </citation>
    <scope>NUCLEOTIDE SEQUENCE [LARGE SCALE GENOMIC DNA]</scope>
    <source>
        <strain evidence="7 8">SIP-G1</strain>
    </source>
</reference>
<keyword evidence="2" id="KW-0067">ATP-binding</keyword>
<dbReference type="AlphaFoldDB" id="A0A0F7JVC0"/>
<dbReference type="InterPro" id="IPR003018">
    <property type="entry name" value="GAF"/>
</dbReference>
<dbReference type="KEGG" id="seds:AAY24_01740"/>
<dbReference type="Pfam" id="PF01590">
    <property type="entry name" value="GAF"/>
    <property type="match status" value="1"/>
</dbReference>
<dbReference type="Pfam" id="PF02954">
    <property type="entry name" value="HTH_8"/>
    <property type="match status" value="1"/>
</dbReference>
<dbReference type="Proteomes" id="UP000034410">
    <property type="component" value="Chromosome"/>
</dbReference>
<evidence type="ECO:0000256" key="5">
    <source>
        <dbReference type="ARBA" id="ARBA00023163"/>
    </source>
</evidence>
<keyword evidence="5" id="KW-0804">Transcription</keyword>
<evidence type="ECO:0000256" key="1">
    <source>
        <dbReference type="ARBA" id="ARBA00022741"/>
    </source>
</evidence>
<dbReference type="InterPro" id="IPR029016">
    <property type="entry name" value="GAF-like_dom_sf"/>
</dbReference>
<dbReference type="EMBL" id="CP011412">
    <property type="protein sequence ID" value="AKH19274.1"/>
    <property type="molecule type" value="Genomic_DNA"/>
</dbReference>
<evidence type="ECO:0000256" key="3">
    <source>
        <dbReference type="ARBA" id="ARBA00023015"/>
    </source>
</evidence>
<dbReference type="Gene3D" id="3.30.450.40">
    <property type="match status" value="1"/>
</dbReference>
<evidence type="ECO:0000313" key="7">
    <source>
        <dbReference type="EMBL" id="AKH19274.1"/>
    </source>
</evidence>
<dbReference type="Pfam" id="PF00158">
    <property type="entry name" value="Sigma54_activat"/>
    <property type="match status" value="1"/>
</dbReference>
<dbReference type="SUPFAM" id="SSF55781">
    <property type="entry name" value="GAF domain-like"/>
    <property type="match status" value="1"/>
</dbReference>
<dbReference type="SUPFAM" id="SSF46689">
    <property type="entry name" value="Homeodomain-like"/>
    <property type="match status" value="1"/>
</dbReference>
<dbReference type="SMART" id="SM00382">
    <property type="entry name" value="AAA"/>
    <property type="match status" value="1"/>
</dbReference>
<dbReference type="GO" id="GO:0005524">
    <property type="term" value="F:ATP binding"/>
    <property type="evidence" value="ECO:0007669"/>
    <property type="project" value="UniProtKB-KW"/>
</dbReference>
<dbReference type="CDD" id="cd00009">
    <property type="entry name" value="AAA"/>
    <property type="match status" value="1"/>
</dbReference>
<organism evidence="7 8">
    <name type="scientific">Sedimenticola thiotaurini</name>
    <dbReference type="NCBI Taxonomy" id="1543721"/>
    <lineage>
        <taxon>Bacteria</taxon>
        <taxon>Pseudomonadati</taxon>
        <taxon>Pseudomonadota</taxon>
        <taxon>Gammaproteobacteria</taxon>
        <taxon>Chromatiales</taxon>
        <taxon>Sedimenticolaceae</taxon>
        <taxon>Sedimenticola</taxon>
    </lineage>
</organism>
<dbReference type="InterPro" id="IPR025943">
    <property type="entry name" value="Sigma_54_int_dom_ATP-bd_2"/>
</dbReference>
<dbReference type="RefSeq" id="WP_046858213.1">
    <property type="nucleotide sequence ID" value="NZ_CP011412.1"/>
</dbReference>
<evidence type="ECO:0000256" key="4">
    <source>
        <dbReference type="ARBA" id="ARBA00023125"/>
    </source>
</evidence>
<dbReference type="PANTHER" id="PTHR32071">
    <property type="entry name" value="TRANSCRIPTIONAL REGULATORY PROTEIN"/>
    <property type="match status" value="1"/>
</dbReference>
<dbReference type="InterPro" id="IPR009057">
    <property type="entry name" value="Homeodomain-like_sf"/>
</dbReference>
<dbReference type="PROSITE" id="PS00675">
    <property type="entry name" value="SIGMA54_INTERACT_1"/>
    <property type="match status" value="1"/>
</dbReference>
<dbReference type="InterPro" id="IPR002197">
    <property type="entry name" value="HTH_Fis"/>
</dbReference>
<dbReference type="PANTHER" id="PTHR32071:SF77">
    <property type="entry name" value="TRANSCRIPTIONAL REGULATORY PROTEIN"/>
    <property type="match status" value="1"/>
</dbReference>
<evidence type="ECO:0000256" key="2">
    <source>
        <dbReference type="ARBA" id="ARBA00022840"/>
    </source>
</evidence>
<dbReference type="Gene3D" id="1.10.8.60">
    <property type="match status" value="1"/>
</dbReference>
<name>A0A0F7JVC0_9GAMM</name>
<evidence type="ECO:0000313" key="8">
    <source>
        <dbReference type="Proteomes" id="UP000034410"/>
    </source>
</evidence>
<proteinExistence type="predicted"/>
<protein>
    <submittedName>
        <fullName evidence="7">Chemotaxis protein CheY</fullName>
    </submittedName>
</protein>
<dbReference type="OrthoDB" id="9804019at2"/>
<dbReference type="PATRIC" id="fig|1543721.4.peg.369"/>
<accession>A0A0F7JVC0</accession>
<dbReference type="InterPro" id="IPR027417">
    <property type="entry name" value="P-loop_NTPase"/>
</dbReference>
<evidence type="ECO:0000259" key="6">
    <source>
        <dbReference type="PROSITE" id="PS50045"/>
    </source>
</evidence>
<dbReference type="InterPro" id="IPR003593">
    <property type="entry name" value="AAA+_ATPase"/>
</dbReference>
<dbReference type="Gene3D" id="3.30.450.20">
    <property type="entry name" value="PAS domain"/>
    <property type="match status" value="1"/>
</dbReference>
<dbReference type="GO" id="GO:0043565">
    <property type="term" value="F:sequence-specific DNA binding"/>
    <property type="evidence" value="ECO:0007669"/>
    <property type="project" value="InterPro"/>
</dbReference>
<dbReference type="FunFam" id="3.40.50.300:FF:000006">
    <property type="entry name" value="DNA-binding transcriptional regulator NtrC"/>
    <property type="match status" value="1"/>
</dbReference>
<dbReference type="InterPro" id="IPR025944">
    <property type="entry name" value="Sigma_54_int_dom_CS"/>
</dbReference>
<dbReference type="PROSITE" id="PS00676">
    <property type="entry name" value="SIGMA54_INTERACT_2"/>
    <property type="match status" value="1"/>
</dbReference>
<sequence length="646" mass="72316">MDLSTDKAHGGLVTSTVRGCGTNATPVPDSILQSWKRCLEEYDLDPERRPEPVVVDRSDLKERQERSCRLVEIARSEMTNLYQQVAGSGHSILLTDHDGVVLNYVGDPMFTSTAVKTALQTGAVWSEKTQGTNGMGTCLVEKRPLIIHQDEHFFSKNTRLTCSAAPIFDPTGNLVAVLDASGESRQAQQHTMVLVNMSAQLIENRLFLCKMRDNYILRFHSRPEFISTLGEGVIAFDESGQVQAANRSAMFQLDMEDIIGRPFEELFNLRTSNALSNAQNQAMVPLPVRDANQGRRFYASFQSPNPETGTRRSPVRSTARAFVPESVRDAPTLDGLEFGDNRMRHNIERAKKLLEMDIPFILLGETGTGKDVFANAVHKTSSRAGKPFVAVNCASLPETLIESELFGYRPGAFTGASKEGSRGKIAQAHGGTLFLDEIGDMPLHLQARLLRVLEEREVIPLGSETPIKVDIRLISATHQNLQLQIEDGTFREDLFYRLNGISLQMPPLRDREDRRALIQHILKLEAAPLGEVNITEDALDALEHYEWPGNIRQLRNIMRTLIGLCENNQIRLDDLPEEIFSDCGDASGEPRARARPSNPLDIAERDAIIRELEAAHWNVTRVATKLNISRNTLYRKMKRYDVKPPR</sequence>
<keyword evidence="4" id="KW-0238">DNA-binding</keyword>